<dbReference type="RefSeq" id="WP_112113020.1">
    <property type="nucleotide sequence ID" value="NZ_QLSZ01000005.1"/>
</dbReference>
<comment type="caution">
    <text evidence="2">The sequence shown here is derived from an EMBL/GenBank/DDBJ whole genome shotgun (WGS) entry which is preliminary data.</text>
</comment>
<evidence type="ECO:0000313" key="3">
    <source>
        <dbReference type="Proteomes" id="UP000248840"/>
    </source>
</evidence>
<gene>
    <name evidence="2" type="ORF">CLV55_105104</name>
</gene>
<dbReference type="NCBIfam" id="TIGR04131">
    <property type="entry name" value="Bac_Flav_CTERM"/>
    <property type="match status" value="1"/>
</dbReference>
<dbReference type="Proteomes" id="UP000248840">
    <property type="component" value="Unassembled WGS sequence"/>
</dbReference>
<dbReference type="NCBIfam" id="NF038133">
    <property type="entry name" value="choice_anch_L"/>
    <property type="match status" value="1"/>
</dbReference>
<evidence type="ECO:0000313" key="2">
    <source>
        <dbReference type="EMBL" id="RAR72536.1"/>
    </source>
</evidence>
<organism evidence="2 3">
    <name type="scientific">Flavobacterium aciduliphilum</name>
    <dbReference type="NCBI Taxonomy" id="1101402"/>
    <lineage>
        <taxon>Bacteria</taxon>
        <taxon>Pseudomonadati</taxon>
        <taxon>Bacteroidota</taxon>
        <taxon>Flavobacteriia</taxon>
        <taxon>Flavobacteriales</taxon>
        <taxon>Flavobacteriaceae</taxon>
        <taxon>Flavobacterium</taxon>
    </lineage>
</organism>
<dbReference type="Pfam" id="PF13585">
    <property type="entry name" value="CHU_C"/>
    <property type="match status" value="1"/>
</dbReference>
<feature type="chain" id="PRO_5016363935" evidence="1">
    <location>
        <begin position="20"/>
        <end position="1360"/>
    </location>
</feature>
<protein>
    <submittedName>
        <fullName evidence="2">Gliding motility-associated-like protein</fullName>
    </submittedName>
</protein>
<reference evidence="2 3" key="1">
    <citation type="submission" date="2018-06" db="EMBL/GenBank/DDBJ databases">
        <title>Genomic Encyclopedia of Archaeal and Bacterial Type Strains, Phase II (KMG-II): from individual species to whole genera.</title>
        <authorList>
            <person name="Goeker M."/>
        </authorList>
    </citation>
    <scope>NUCLEOTIDE SEQUENCE [LARGE SCALE GENOMIC DNA]</scope>
    <source>
        <strain evidence="2 3">DSM 25663</strain>
    </source>
</reference>
<evidence type="ECO:0000256" key="1">
    <source>
        <dbReference type="SAM" id="SignalP"/>
    </source>
</evidence>
<dbReference type="OrthoDB" id="9765926at2"/>
<name>A0A328YR32_9FLAO</name>
<feature type="signal peptide" evidence="1">
    <location>
        <begin position="1"/>
        <end position="19"/>
    </location>
</feature>
<dbReference type="EMBL" id="QLSZ01000005">
    <property type="protein sequence ID" value="RAR72536.1"/>
    <property type="molecule type" value="Genomic_DNA"/>
</dbReference>
<proteinExistence type="predicted"/>
<dbReference type="InterPro" id="IPR026341">
    <property type="entry name" value="T9SS_type_B"/>
</dbReference>
<dbReference type="InterPro" id="IPR049804">
    <property type="entry name" value="Choice_anch_L"/>
</dbReference>
<keyword evidence="3" id="KW-1185">Reference proteome</keyword>
<accession>A0A328YR32</accession>
<sequence length="1360" mass="148016">MKIKLFFIFFLVYTVKAFSQGIVVDTTSTTVPQLVYNVLMQNACSDVTNIQYSSHKSIGYFTNTNTSFPITNGIVIRNGLATYSQGQYIGTNLSSQVTNFGDTFLQNLSNSTGQTASITDVAYLQFDFTPISSHFSFDFLFASNEYGQYQCGFSDNFAFLLTDLTTNVTTNLAVIPGTSTPVSVINIRNQAYNSSCFSANPDLFGNYNIVNPLLSATNFRGETKLLKASSSVIPNRTYRIRMVIGDYNDSDYDSAVFVSGGSFIHSIDLGADQAICQGESMVLNTGLDSQYNFEWTMGGVTIPSATSSTLSVNQPGVYGVKATLPNSGCVITDEIELTTFNPTPPHNITVCNTGQAVYQFDLTENNLTTLGLDPSMYSIAYYATLSNANANGPQIPVSLLNSFSSTGNQTIYIKITHISNNSMVCNNLFSFDLLVNSAISITTPSNIILCDSATGGVFDLSSLNATVLNGLDSTAYTVSYYNTNSDAQAGINPMTDPTNYPIPAGIATYTVWIRVHNNVFSSCFNVTSFTITTYPQPLVDDLPNVVECSSYVLPPLVNGNYYTNSGGTGTLLHAGDVITTHGTYYVFNGPVAPYGCTNESSFVIILLDQINFPTTACGKYVIPGAPAGHFYTQPHGLGSVIPKGTILTFDQTIYFYAEINGVVCRDEALNIQVFPLPPVDTLQNVVTCNSFILPTLTNGNYYTETGGGGTHLVPGDAITSSQTIFIYAFNGRCPNETSFRVDIIDTSKYHPIIKCGPFKLPVIPFGNYYTLPGGAGTIIPAGTIISTSQIVYYYAITTTQPNCTTNLNYDITIKPLPPVDDPPDVLSCGSYILPSLTNGNYYTATNGGGTALFPNDVISSTQLLYVLSVGSNGCKSQKSFNVTIRPKPPVDSFTDVFSCTPYTLPHLTNGIYYTATGGPHGSGTVISVGTVVSISQVVYIYNEWPDFVSCTNETIFSINIQGVNVGQHDDIYACESYVLPHLNIGNYYTATGGPHGVGALIPEGTIITTTQTVYIYAEFGGRQTCSDEDSFQILVSHRPSLPVFNDVEACVSYVLPVLSNGNYYSQPNGQGTLYHANDVISSSQIMYVFDAASNNIDCNVERHFFITIHNLKDLVIPNGVICVDNSTGVAFNSTTFHTGLNASIYTVKWYLNGVLKGTGVNFTTSTPGTYSVEIIKNTPNVGDDCGYNSTTATVEVSSQAIAFATVSSDFTDHVNVEVTLTGGHGVYLYQLDELQPQSGTVFYDVDSGTHTITIVDTKGGCQDLQLMIHVLKYPKFFTPNGDGFNDTWNIWDLSYQSDAKVFIYDRYGKLLKEIRPRYESWDGTYNGEEMPSTDYWFQVFYKQNNTNQTNEFKAHFSMKR</sequence>
<keyword evidence="1" id="KW-0732">Signal</keyword>